<dbReference type="Gene3D" id="3.30.530.20">
    <property type="match status" value="1"/>
</dbReference>
<dbReference type="InterPro" id="IPR018493">
    <property type="entry name" value="GvpA-like_CS"/>
</dbReference>
<dbReference type="InterPro" id="IPR000638">
    <property type="entry name" value="Gas-vesicle_GvpA-like"/>
</dbReference>
<dbReference type="InterPro" id="IPR023393">
    <property type="entry name" value="START-like_dom_sf"/>
</dbReference>
<keyword evidence="7" id="KW-1185">Reference proteome</keyword>
<keyword evidence="3" id="KW-0175">Coiled coil</keyword>
<dbReference type="Pfam" id="PF03364">
    <property type="entry name" value="Polyketide_cyc"/>
    <property type="match status" value="1"/>
</dbReference>
<gene>
    <name evidence="6" type="ORF">KYY02_08785</name>
</gene>
<dbReference type="CDD" id="cd07817">
    <property type="entry name" value="SRPBCC_8"/>
    <property type="match status" value="1"/>
</dbReference>
<dbReference type="Proteomes" id="UP001567537">
    <property type="component" value="Unassembled WGS sequence"/>
</dbReference>
<dbReference type="PANTHER" id="PTHR33824">
    <property type="entry name" value="POLYKETIDE CYCLASE/DEHYDRASE AND LIPID TRANSPORT SUPERFAMILY PROTEIN"/>
    <property type="match status" value="1"/>
</dbReference>
<accession>A0ABV4IXR3</accession>
<dbReference type="EMBL" id="JAHWZY010000006">
    <property type="protein sequence ID" value="MEZ3178794.1"/>
    <property type="molecule type" value="Genomic_DNA"/>
</dbReference>
<evidence type="ECO:0000259" key="5">
    <source>
        <dbReference type="Pfam" id="PF03364"/>
    </source>
</evidence>
<feature type="compositionally biased region" description="Low complexity" evidence="4">
    <location>
        <begin position="1"/>
        <end position="17"/>
    </location>
</feature>
<feature type="compositionally biased region" description="Basic and acidic residues" evidence="4">
    <location>
        <begin position="382"/>
        <end position="394"/>
    </location>
</feature>
<dbReference type="SUPFAM" id="SSF55961">
    <property type="entry name" value="Bet v1-like"/>
    <property type="match status" value="1"/>
</dbReference>
<name>A0ABV4IXR3_9ACTN</name>
<proteinExistence type="predicted"/>
<sequence>MTETLGRAGSAARNGASKNPLADVAHSEAADRLKAELQDYLAAQATRLLTGLGHKLGETTNKLNDIAEGNSPGFAKLALDGGRKIAEGKGPLRGAVEIGASRAKDNVMGVLKGLGGGKGKGRRKSSAGRKPTVIMEYVDVGVPLRTAYDQWTQYQDFSTFAKGVKSADKSDDTTSDWQAKIWWSNRSWQAKTTEQVPDDRIAWSSEGAKGTTRGVVSFHRLADNLTRVLLVIEYYPSGLFEKTGNIWRAQGRRARLDLKHFARFITIKGEAQDSWRGEIRDGEVVRSHEDALAEERNEGPSEEGSGASSDEYDEEPEDGYEDEAGGEYEPEDEADAEAEGEYGPEDEETAEPSGSTEPSDTEEAEGEYGPEDEAGGGVRAGGRGDRGALRDRGARGRVRGAPAPGGRVRGRGRGRAAWKPESPMTTPSRLPEPHGQGSGANLADILERVLDKGVVIAGDIRINLLDIELLTIKLRLVVASVDKAKEMGIDWWESDPALSSRARRDELARENAELRERLARLEELGLEPRRAHEEGP</sequence>
<dbReference type="PROSITE" id="PS00234">
    <property type="entry name" value="GAS_VESICLE_A_1"/>
    <property type="match status" value="1"/>
</dbReference>
<evidence type="ECO:0000313" key="6">
    <source>
        <dbReference type="EMBL" id="MEZ3178794.1"/>
    </source>
</evidence>
<evidence type="ECO:0000313" key="7">
    <source>
        <dbReference type="Proteomes" id="UP001567537"/>
    </source>
</evidence>
<evidence type="ECO:0000256" key="2">
    <source>
        <dbReference type="ARBA" id="ARBA00035108"/>
    </source>
</evidence>
<feature type="compositionally biased region" description="Acidic residues" evidence="4">
    <location>
        <begin position="359"/>
        <end position="374"/>
    </location>
</feature>
<dbReference type="InterPro" id="IPR047137">
    <property type="entry name" value="ORF3"/>
</dbReference>
<feature type="coiled-coil region" evidence="3">
    <location>
        <begin position="497"/>
        <end position="527"/>
    </location>
</feature>
<reference evidence="6 7" key="1">
    <citation type="journal article" date="2021" name="Res Sq">
        <title>Streptomyces Pimoensis sp. nov., Isolated From the Taklimakan Desert in Xinjiang, China.</title>
        <authorList>
            <person name="Zhang P."/>
            <person name="Luo X."/>
            <person name="Luo X."/>
            <person name="Liu Z."/>
            <person name="Xia Z."/>
            <person name="Wan C."/>
            <person name="zhang L."/>
        </authorList>
    </citation>
    <scope>NUCLEOTIDE SEQUENCE [LARGE SCALE GENOMIC DNA]</scope>
    <source>
        <strain evidence="6 7">TRM75549</strain>
    </source>
</reference>
<evidence type="ECO:0000256" key="1">
    <source>
        <dbReference type="ARBA" id="ARBA00022987"/>
    </source>
</evidence>
<feature type="region of interest" description="Disordered" evidence="4">
    <location>
        <begin position="286"/>
        <end position="438"/>
    </location>
</feature>
<dbReference type="PANTHER" id="PTHR33824:SF7">
    <property type="entry name" value="POLYKETIDE CYCLASE_DEHYDRASE AND LIPID TRANSPORT SUPERFAMILY PROTEIN"/>
    <property type="match status" value="1"/>
</dbReference>
<comment type="subcellular location">
    <subcellularLocation>
        <location evidence="2">Gas vesicle</location>
    </subcellularLocation>
</comment>
<feature type="compositionally biased region" description="Acidic residues" evidence="4">
    <location>
        <begin position="310"/>
        <end position="350"/>
    </location>
</feature>
<protein>
    <submittedName>
        <fullName evidence="6">Gas vesicle protein</fullName>
    </submittedName>
</protein>
<comment type="caution">
    <text evidence="6">The sequence shown here is derived from an EMBL/GenBank/DDBJ whole genome shotgun (WGS) entry which is preliminary data.</text>
</comment>
<dbReference type="InterPro" id="IPR005031">
    <property type="entry name" value="COQ10_START"/>
</dbReference>
<feature type="domain" description="Coenzyme Q-binding protein COQ10 START" evidence="5">
    <location>
        <begin position="140"/>
        <end position="261"/>
    </location>
</feature>
<feature type="region of interest" description="Disordered" evidence="4">
    <location>
        <begin position="1"/>
        <end position="22"/>
    </location>
</feature>
<feature type="compositionally biased region" description="Basic and acidic residues" evidence="4">
    <location>
        <begin position="286"/>
        <end position="299"/>
    </location>
</feature>
<organism evidence="6 7">
    <name type="scientific">Streptomyces pimonensis</name>
    <dbReference type="NCBI Taxonomy" id="2860288"/>
    <lineage>
        <taxon>Bacteria</taxon>
        <taxon>Bacillati</taxon>
        <taxon>Actinomycetota</taxon>
        <taxon>Actinomycetes</taxon>
        <taxon>Kitasatosporales</taxon>
        <taxon>Streptomycetaceae</taxon>
        <taxon>Streptomyces</taxon>
    </lineage>
</organism>
<evidence type="ECO:0000256" key="4">
    <source>
        <dbReference type="SAM" id="MobiDB-lite"/>
    </source>
</evidence>
<evidence type="ECO:0000256" key="3">
    <source>
        <dbReference type="SAM" id="Coils"/>
    </source>
</evidence>
<keyword evidence="1" id="KW-0304">Gas vesicle</keyword>
<dbReference type="Pfam" id="PF00741">
    <property type="entry name" value="Gas_vesicle"/>
    <property type="match status" value="1"/>
</dbReference>